<sequence length="137" mass="15821">MELIGYPGSDGAVAGPVREAIEGDPRVARILRCIDDRLEDPGLGCTLLQAAFHVSRPTLYRMFQPLGGVSRYIRERRLLAARRRLRDEPDRSITWLLYDLGFESERQFQRAFHARFGMSPAQWRLQSRRREQAPLPV</sequence>
<dbReference type="Proteomes" id="UP000589896">
    <property type="component" value="Unassembled WGS sequence"/>
</dbReference>
<dbReference type="GO" id="GO:0003700">
    <property type="term" value="F:DNA-binding transcription factor activity"/>
    <property type="evidence" value="ECO:0007669"/>
    <property type="project" value="InterPro"/>
</dbReference>
<keyword evidence="1" id="KW-0805">Transcription regulation</keyword>
<keyword evidence="2" id="KW-0238">DNA-binding</keyword>
<dbReference type="PROSITE" id="PS01124">
    <property type="entry name" value="HTH_ARAC_FAMILY_2"/>
    <property type="match status" value="1"/>
</dbReference>
<keyword evidence="3" id="KW-0804">Transcription</keyword>
<dbReference type="SMART" id="SM00342">
    <property type="entry name" value="HTH_ARAC"/>
    <property type="match status" value="1"/>
</dbReference>
<evidence type="ECO:0000313" key="5">
    <source>
        <dbReference type="EMBL" id="NYZ64279.1"/>
    </source>
</evidence>
<dbReference type="SUPFAM" id="SSF46689">
    <property type="entry name" value="Homeodomain-like"/>
    <property type="match status" value="1"/>
</dbReference>
<dbReference type="AlphaFoldDB" id="A0A7Z0TXA5"/>
<reference evidence="5 6" key="1">
    <citation type="submission" date="2020-07" db="EMBL/GenBank/DDBJ databases">
        <title>isolation of Luteimonas sp. SJ-16.</title>
        <authorList>
            <person name="Huang X.-X."/>
            <person name="Xu L."/>
            <person name="Sun J.-Q."/>
        </authorList>
    </citation>
    <scope>NUCLEOTIDE SEQUENCE [LARGE SCALE GENOMIC DNA]</scope>
    <source>
        <strain evidence="5 6">SJ-16</strain>
    </source>
</reference>
<evidence type="ECO:0000259" key="4">
    <source>
        <dbReference type="PROSITE" id="PS01124"/>
    </source>
</evidence>
<dbReference type="InterPro" id="IPR009057">
    <property type="entry name" value="Homeodomain-like_sf"/>
</dbReference>
<name>A0A7Z0TXA5_9GAMM</name>
<dbReference type="PANTHER" id="PTHR46796">
    <property type="entry name" value="HTH-TYPE TRANSCRIPTIONAL ACTIVATOR RHAS-RELATED"/>
    <property type="match status" value="1"/>
</dbReference>
<evidence type="ECO:0000256" key="3">
    <source>
        <dbReference type="ARBA" id="ARBA00023163"/>
    </source>
</evidence>
<dbReference type="InterPro" id="IPR050204">
    <property type="entry name" value="AraC_XylS_family_regulators"/>
</dbReference>
<feature type="domain" description="HTH araC/xylS-type" evidence="4">
    <location>
        <begin position="28"/>
        <end position="126"/>
    </location>
</feature>
<evidence type="ECO:0000256" key="1">
    <source>
        <dbReference type="ARBA" id="ARBA00023015"/>
    </source>
</evidence>
<evidence type="ECO:0000256" key="2">
    <source>
        <dbReference type="ARBA" id="ARBA00023125"/>
    </source>
</evidence>
<dbReference type="RefSeq" id="WP_180546472.1">
    <property type="nucleotide sequence ID" value="NZ_JACCJZ010000020.1"/>
</dbReference>
<dbReference type="GO" id="GO:0043565">
    <property type="term" value="F:sequence-specific DNA binding"/>
    <property type="evidence" value="ECO:0007669"/>
    <property type="project" value="InterPro"/>
</dbReference>
<keyword evidence="6" id="KW-1185">Reference proteome</keyword>
<dbReference type="PANTHER" id="PTHR46796:SF6">
    <property type="entry name" value="ARAC SUBFAMILY"/>
    <property type="match status" value="1"/>
</dbReference>
<dbReference type="Gene3D" id="1.10.10.60">
    <property type="entry name" value="Homeodomain-like"/>
    <property type="match status" value="1"/>
</dbReference>
<protein>
    <submittedName>
        <fullName evidence="5">Helix-turn-helix transcriptional regulator</fullName>
    </submittedName>
</protein>
<organism evidence="5 6">
    <name type="scientific">Luteimonas deserti</name>
    <dbReference type="NCBI Taxonomy" id="2752306"/>
    <lineage>
        <taxon>Bacteria</taxon>
        <taxon>Pseudomonadati</taxon>
        <taxon>Pseudomonadota</taxon>
        <taxon>Gammaproteobacteria</taxon>
        <taxon>Lysobacterales</taxon>
        <taxon>Lysobacteraceae</taxon>
        <taxon>Luteimonas</taxon>
    </lineage>
</organism>
<dbReference type="Pfam" id="PF12833">
    <property type="entry name" value="HTH_18"/>
    <property type="match status" value="1"/>
</dbReference>
<dbReference type="InterPro" id="IPR018060">
    <property type="entry name" value="HTH_AraC"/>
</dbReference>
<dbReference type="EMBL" id="JACCJZ010000020">
    <property type="protein sequence ID" value="NYZ64279.1"/>
    <property type="molecule type" value="Genomic_DNA"/>
</dbReference>
<proteinExistence type="predicted"/>
<accession>A0A7Z0TXA5</accession>
<evidence type="ECO:0000313" key="6">
    <source>
        <dbReference type="Proteomes" id="UP000589896"/>
    </source>
</evidence>
<comment type="caution">
    <text evidence="5">The sequence shown here is derived from an EMBL/GenBank/DDBJ whole genome shotgun (WGS) entry which is preliminary data.</text>
</comment>
<gene>
    <name evidence="5" type="ORF">H0E82_16195</name>
</gene>